<reference evidence="1 2" key="1">
    <citation type="journal article" date="2023" name="Insect Mol. Biol.">
        <title>Genome sequencing provides insights into the evolution of gene families encoding plant cell wall-degrading enzymes in longhorned beetles.</title>
        <authorList>
            <person name="Shin N.R."/>
            <person name="Okamura Y."/>
            <person name="Kirsch R."/>
            <person name="Pauchet Y."/>
        </authorList>
    </citation>
    <scope>NUCLEOTIDE SEQUENCE [LARGE SCALE GENOMIC DNA]</scope>
    <source>
        <strain evidence="1">EAD_L_NR</strain>
    </source>
</reference>
<evidence type="ECO:0000313" key="1">
    <source>
        <dbReference type="EMBL" id="KAJ8914213.1"/>
    </source>
</evidence>
<organism evidence="1 2">
    <name type="scientific">Exocentrus adspersus</name>
    <dbReference type="NCBI Taxonomy" id="1586481"/>
    <lineage>
        <taxon>Eukaryota</taxon>
        <taxon>Metazoa</taxon>
        <taxon>Ecdysozoa</taxon>
        <taxon>Arthropoda</taxon>
        <taxon>Hexapoda</taxon>
        <taxon>Insecta</taxon>
        <taxon>Pterygota</taxon>
        <taxon>Neoptera</taxon>
        <taxon>Endopterygota</taxon>
        <taxon>Coleoptera</taxon>
        <taxon>Polyphaga</taxon>
        <taxon>Cucujiformia</taxon>
        <taxon>Chrysomeloidea</taxon>
        <taxon>Cerambycidae</taxon>
        <taxon>Lamiinae</taxon>
        <taxon>Acanthocinini</taxon>
        <taxon>Exocentrus</taxon>
    </lineage>
</organism>
<comment type="caution">
    <text evidence="1">The sequence shown here is derived from an EMBL/GenBank/DDBJ whole genome shotgun (WGS) entry which is preliminary data.</text>
</comment>
<accession>A0AAV8VJ67</accession>
<dbReference type="AlphaFoldDB" id="A0AAV8VJ67"/>
<name>A0AAV8VJ67_9CUCU</name>
<keyword evidence="2" id="KW-1185">Reference proteome</keyword>
<gene>
    <name evidence="1" type="ORF">NQ315_002840</name>
</gene>
<dbReference type="Proteomes" id="UP001159042">
    <property type="component" value="Unassembled WGS sequence"/>
</dbReference>
<protein>
    <submittedName>
        <fullName evidence="1">Uncharacterized protein</fullName>
    </submittedName>
</protein>
<evidence type="ECO:0000313" key="2">
    <source>
        <dbReference type="Proteomes" id="UP001159042"/>
    </source>
</evidence>
<sequence length="82" mass="9334">MDSSRPYWKRPMTLNELLEEAENLDINDDLIPNEIIIFPPENNALTDEDSGDESNVEINNLPGGQLRAAAELVLLWRVLRES</sequence>
<proteinExistence type="predicted"/>
<dbReference type="EMBL" id="JANEYG010000077">
    <property type="protein sequence ID" value="KAJ8914213.1"/>
    <property type="molecule type" value="Genomic_DNA"/>
</dbReference>